<evidence type="ECO:0000259" key="1">
    <source>
        <dbReference type="Pfam" id="PF13304"/>
    </source>
</evidence>
<dbReference type="EMBL" id="VULZ01000003">
    <property type="protein sequence ID" value="MSS14364.1"/>
    <property type="molecule type" value="Genomic_DNA"/>
</dbReference>
<name>A0A6L5X654_9FIRM</name>
<keyword evidence="3" id="KW-1185">Reference proteome</keyword>
<evidence type="ECO:0000313" key="2">
    <source>
        <dbReference type="EMBL" id="MSS14364.1"/>
    </source>
</evidence>
<gene>
    <name evidence="2" type="ORF">FYJ35_04795</name>
</gene>
<dbReference type="Proteomes" id="UP000481852">
    <property type="component" value="Unassembled WGS sequence"/>
</dbReference>
<organism evidence="2 3">
    <name type="scientific">Porcincola intestinalis</name>
    <dbReference type="NCBI Taxonomy" id="2606632"/>
    <lineage>
        <taxon>Bacteria</taxon>
        <taxon>Bacillati</taxon>
        <taxon>Bacillota</taxon>
        <taxon>Clostridia</taxon>
        <taxon>Lachnospirales</taxon>
        <taxon>Lachnospiraceae</taxon>
        <taxon>Porcincola</taxon>
    </lineage>
</organism>
<reference evidence="2 3" key="1">
    <citation type="submission" date="2019-08" db="EMBL/GenBank/DDBJ databases">
        <title>In-depth cultivation of the pig gut microbiome towards novel bacterial diversity and tailored functional studies.</title>
        <authorList>
            <person name="Wylensek D."/>
            <person name="Hitch T.C.A."/>
            <person name="Clavel T."/>
        </authorList>
    </citation>
    <scope>NUCLEOTIDE SEQUENCE [LARGE SCALE GENOMIC DNA]</scope>
    <source>
        <strain evidence="2 3">Oil+RF-744-WCA-WT-11</strain>
    </source>
</reference>
<evidence type="ECO:0000313" key="3">
    <source>
        <dbReference type="Proteomes" id="UP000481852"/>
    </source>
</evidence>
<dbReference type="Pfam" id="PF13304">
    <property type="entry name" value="AAA_21"/>
    <property type="match status" value="1"/>
</dbReference>
<dbReference type="GO" id="GO:0016887">
    <property type="term" value="F:ATP hydrolysis activity"/>
    <property type="evidence" value="ECO:0007669"/>
    <property type="project" value="InterPro"/>
</dbReference>
<sequence length="104" mass="12097">MMNDMGIGISGYRFDQQSSEFYLQRTLHSKLYELTFSSESDGKRKLFAALPVILITLKEGRLLIIDELDDRFHPMLLRYVIRLFTNLAISRKGGSFCLRPTMYP</sequence>
<feature type="domain" description="ATPase AAA-type core" evidence="1">
    <location>
        <begin position="28"/>
        <end position="89"/>
    </location>
</feature>
<protein>
    <submittedName>
        <fullName evidence="2">ATP-binding protein</fullName>
    </submittedName>
</protein>
<dbReference type="GO" id="GO:0005524">
    <property type="term" value="F:ATP binding"/>
    <property type="evidence" value="ECO:0007669"/>
    <property type="project" value="UniProtKB-KW"/>
</dbReference>
<accession>A0A6L5X654</accession>
<comment type="caution">
    <text evidence="2">The sequence shown here is derived from an EMBL/GenBank/DDBJ whole genome shotgun (WGS) entry which is preliminary data.</text>
</comment>
<dbReference type="AlphaFoldDB" id="A0A6L5X654"/>
<keyword evidence="2" id="KW-0067">ATP-binding</keyword>
<keyword evidence="2" id="KW-0547">Nucleotide-binding</keyword>
<dbReference type="InterPro" id="IPR003959">
    <property type="entry name" value="ATPase_AAA_core"/>
</dbReference>
<proteinExistence type="predicted"/>